<evidence type="ECO:0000313" key="3">
    <source>
        <dbReference type="EMBL" id="GBG29888.1"/>
    </source>
</evidence>
<keyword evidence="2" id="KW-0472">Membrane</keyword>
<evidence type="ECO:0000256" key="1">
    <source>
        <dbReference type="SAM" id="MobiDB-lite"/>
    </source>
</evidence>
<keyword evidence="2" id="KW-0812">Transmembrane</keyword>
<keyword evidence="4" id="KW-1185">Reference proteome</keyword>
<gene>
    <name evidence="3" type="ORF">FCC1311_061082</name>
</gene>
<evidence type="ECO:0000256" key="2">
    <source>
        <dbReference type="SAM" id="Phobius"/>
    </source>
</evidence>
<dbReference type="AlphaFoldDB" id="A0A2R5GJH4"/>
<evidence type="ECO:0008006" key="5">
    <source>
        <dbReference type="Google" id="ProtNLM"/>
    </source>
</evidence>
<dbReference type="EMBL" id="BEYU01000067">
    <property type="protein sequence ID" value="GBG29888.1"/>
    <property type="molecule type" value="Genomic_DNA"/>
</dbReference>
<feature type="compositionally biased region" description="Low complexity" evidence="1">
    <location>
        <begin position="25"/>
        <end position="49"/>
    </location>
</feature>
<proteinExistence type="predicted"/>
<dbReference type="OrthoDB" id="497840at2759"/>
<accession>A0A2R5GJH4</accession>
<feature type="region of interest" description="Disordered" evidence="1">
    <location>
        <begin position="1"/>
        <end position="75"/>
    </location>
</feature>
<dbReference type="Proteomes" id="UP000241890">
    <property type="component" value="Unassembled WGS sequence"/>
</dbReference>
<sequence>MQVQRRRGGMATTGSDAEEEQSFLAGPASSSANGNSSNGSGPAGAGSNADVGGALGGHDGLSKDGMGGSSSTGTVAEGQRKKAYNAKLILGATALLFLLGLAFQSGSAPNMLASRLRASISKRELHVATWNIAAINNNPFEYWLTLDNNPDYDKLMEHVQDFIESPGANDVAVSEVFTESMFKELVTEMRKMPNFDEASIKTTMNMWKTNFRSRKIISGFLKDGELGKKRLTSMPDRVTNTIPLRSGESAYRPTVINCFGSSLDSMEEWWTKWRNFMFRDSIDTVKSGTLIPASMLKLISREKYPVITEQEAKVSIPLQTLCAAIFDAVLVHMMNVIDGRLGGGASYGSKSSAWQGLRSQICHSLNLKKNDRILDILSNTYLDREIIFLQEVAGAFIERARRDAVLSGAFHIVGPTKMSNSDQNSVILLSKERFPRGITEDITNRLKFDSSDGDGAGKKVAAGDVTIVHATDVFQNNLVLASFHGDTNGLQTVPVVRAVTKVVAKPELLLFGLDANTYEKGKAGVKQDVTEFASEYVHLGLDSCWGQHPNPRNFTTYNGRTYLQSQLNKASKKSEIRSKGDVNPKDFILFKQGTFAVQHVTKDNTGKKAYMELTVFPTLEFPSDHGVLSADLELI</sequence>
<protein>
    <recommendedName>
        <fullName evidence="5">Endonuclease/exonuclease/phosphatase domain-containing protein</fullName>
    </recommendedName>
</protein>
<reference evidence="3 4" key="1">
    <citation type="submission" date="2017-12" db="EMBL/GenBank/DDBJ databases">
        <title>Sequencing, de novo assembly and annotation of complete genome of a new Thraustochytrid species, strain FCC1311.</title>
        <authorList>
            <person name="Sedici K."/>
            <person name="Godart F."/>
            <person name="Aiese Cigliano R."/>
            <person name="Sanseverino W."/>
            <person name="Barakat M."/>
            <person name="Ortet P."/>
            <person name="Marechal E."/>
            <person name="Cagnac O."/>
            <person name="Amato A."/>
        </authorList>
    </citation>
    <scope>NUCLEOTIDE SEQUENCE [LARGE SCALE GENOMIC DNA]</scope>
</reference>
<organism evidence="3 4">
    <name type="scientific">Hondaea fermentalgiana</name>
    <dbReference type="NCBI Taxonomy" id="2315210"/>
    <lineage>
        <taxon>Eukaryota</taxon>
        <taxon>Sar</taxon>
        <taxon>Stramenopiles</taxon>
        <taxon>Bigyra</taxon>
        <taxon>Labyrinthulomycetes</taxon>
        <taxon>Thraustochytrida</taxon>
        <taxon>Thraustochytriidae</taxon>
        <taxon>Hondaea</taxon>
    </lineage>
</organism>
<dbReference type="InParanoid" id="A0A2R5GJH4"/>
<evidence type="ECO:0000313" key="4">
    <source>
        <dbReference type="Proteomes" id="UP000241890"/>
    </source>
</evidence>
<feature type="compositionally biased region" description="Gly residues" evidence="1">
    <location>
        <begin position="53"/>
        <end position="70"/>
    </location>
</feature>
<name>A0A2R5GJH4_9STRA</name>
<comment type="caution">
    <text evidence="3">The sequence shown here is derived from an EMBL/GenBank/DDBJ whole genome shotgun (WGS) entry which is preliminary data.</text>
</comment>
<feature type="transmembrane region" description="Helical" evidence="2">
    <location>
        <begin position="88"/>
        <end position="106"/>
    </location>
</feature>
<keyword evidence="2" id="KW-1133">Transmembrane helix</keyword>